<dbReference type="Gene3D" id="1.20.120.1460">
    <property type="match status" value="1"/>
</dbReference>
<feature type="site" description="Interacts with tRNA; defines subfamily-specific binding signature" evidence="10">
    <location>
        <position position="187"/>
    </location>
</feature>
<keyword evidence="2 10" id="KW-0820">tRNA-binding</keyword>
<evidence type="ECO:0000256" key="13">
    <source>
        <dbReference type="PIRSR" id="PIRSR006621-2"/>
    </source>
</evidence>
<dbReference type="EMBL" id="FOUI01000001">
    <property type="protein sequence ID" value="SFM15235.1"/>
    <property type="molecule type" value="Genomic_DNA"/>
</dbReference>
<accession>A0A1I4NIR9</accession>
<dbReference type="PANTHER" id="PTHR42907">
    <property type="entry name" value="FMN-LINKED OXIDOREDUCTASES SUPERFAMILY PROTEIN"/>
    <property type="match status" value="1"/>
</dbReference>
<evidence type="ECO:0000256" key="10">
    <source>
        <dbReference type="HAMAP-Rule" id="MF_02041"/>
    </source>
</evidence>
<dbReference type="OrthoDB" id="9783413at2"/>
<dbReference type="RefSeq" id="WP_093471790.1">
    <property type="nucleotide sequence ID" value="NZ_FOUI01000001.1"/>
</dbReference>
<sequence length="339" mass="37981">MSLHPPTLHRPGPSRRFCVAPMLDWTDRHCRFFLRQISRHALLYSEMITTGALLHGDAQRFLAHSAEEQPVALQLGGSDPQALAQCATLCEQAGYAEVNLNVGCPSDRVQNNLIGACLMAHPQLVADSVRAMREHCSIPVTVKHRIGINGRDSYAGLCDFVGQVHEAGCDSFIVHARIAILEGLSPKENREVPPLRYAVVEQLKRDFPQLEIILNGGLQSFEQIDAALGWADGVMLGREAYQNPWLLAEVDARLYGDMHPVPSRFEVLQKMRPYIARHIEGGGRMHQVTRHMLGLFQGLPGARHYRRELSTAVHHCDDPLELYDQLLEQMHSRLGQDCQ</sequence>
<keyword evidence="13" id="KW-0547">Nucleotide-binding</keyword>
<comment type="catalytic activity">
    <reaction evidence="10">
        <text>5,6-dihydrouridine(20a) in tRNA + NADP(+) = uridine(20a) in tRNA + NADPH + H(+)</text>
        <dbReference type="Rhea" id="RHEA:53344"/>
        <dbReference type="Rhea" id="RHEA-COMP:13535"/>
        <dbReference type="Rhea" id="RHEA-COMP:13536"/>
        <dbReference type="ChEBI" id="CHEBI:15378"/>
        <dbReference type="ChEBI" id="CHEBI:57783"/>
        <dbReference type="ChEBI" id="CHEBI:58349"/>
        <dbReference type="ChEBI" id="CHEBI:65315"/>
        <dbReference type="ChEBI" id="CHEBI:74443"/>
    </reaction>
</comment>
<evidence type="ECO:0000313" key="16">
    <source>
        <dbReference type="Proteomes" id="UP000243629"/>
    </source>
</evidence>
<evidence type="ECO:0000256" key="11">
    <source>
        <dbReference type="PIRNR" id="PIRNR006621"/>
    </source>
</evidence>
<gene>
    <name evidence="10" type="primary">dusA</name>
    <name evidence="15" type="ORF">SAMN05216217_101343</name>
</gene>
<dbReference type="InterPro" id="IPR013785">
    <property type="entry name" value="Aldolase_TIM"/>
</dbReference>
<dbReference type="Gene3D" id="3.20.20.70">
    <property type="entry name" value="Aldolase class I"/>
    <property type="match status" value="1"/>
</dbReference>
<comment type="catalytic activity">
    <reaction evidence="10">
        <text>5,6-dihydrouridine(20a) in tRNA + NAD(+) = uridine(20a) in tRNA + NADH + H(+)</text>
        <dbReference type="Rhea" id="RHEA:53348"/>
        <dbReference type="Rhea" id="RHEA-COMP:13535"/>
        <dbReference type="Rhea" id="RHEA-COMP:13536"/>
        <dbReference type="ChEBI" id="CHEBI:15378"/>
        <dbReference type="ChEBI" id="CHEBI:57540"/>
        <dbReference type="ChEBI" id="CHEBI:57945"/>
        <dbReference type="ChEBI" id="CHEBI:65315"/>
        <dbReference type="ChEBI" id="CHEBI:74443"/>
    </reaction>
</comment>
<feature type="binding site" evidence="10 13">
    <location>
        <position position="175"/>
    </location>
    <ligand>
        <name>FMN</name>
        <dbReference type="ChEBI" id="CHEBI:58210"/>
    </ligand>
</feature>
<dbReference type="GO" id="GO:0000049">
    <property type="term" value="F:tRNA binding"/>
    <property type="evidence" value="ECO:0007669"/>
    <property type="project" value="UniProtKB-UniRule"/>
</dbReference>
<feature type="site" description="Interacts with tRNA" evidence="10">
    <location>
        <position position="190"/>
    </location>
</feature>
<evidence type="ECO:0000256" key="8">
    <source>
        <dbReference type="ARBA" id="ARBA00023002"/>
    </source>
</evidence>
<feature type="domain" description="DUS-like FMN-binding" evidence="14">
    <location>
        <begin position="19"/>
        <end position="318"/>
    </location>
</feature>
<dbReference type="FunFam" id="3.20.20.70:FF:000083">
    <property type="entry name" value="tRNA-dihydrouridine(20/20a) synthase"/>
    <property type="match status" value="1"/>
</dbReference>
<evidence type="ECO:0000256" key="1">
    <source>
        <dbReference type="ARBA" id="ARBA00001917"/>
    </source>
</evidence>
<dbReference type="EC" id="1.3.1.91" evidence="10"/>
<dbReference type="Proteomes" id="UP000243629">
    <property type="component" value="Unassembled WGS sequence"/>
</dbReference>
<keyword evidence="16" id="KW-1185">Reference proteome</keyword>
<evidence type="ECO:0000256" key="9">
    <source>
        <dbReference type="ARBA" id="ARBA00058013"/>
    </source>
</evidence>
<feature type="binding site" evidence="10">
    <location>
        <begin position="21"/>
        <end position="23"/>
    </location>
    <ligand>
        <name>FMN</name>
        <dbReference type="ChEBI" id="CHEBI:58210"/>
    </ligand>
</feature>
<comment type="function">
    <text evidence="9 10">Catalyzes the synthesis of 5,6-dihydrouridine (D), a modified base found in the D-loop of most tRNAs, via the reduction of the C5-C6 double bond in target uridines. Specifically modifies U20 and U20a in tRNAs.</text>
</comment>
<evidence type="ECO:0000256" key="6">
    <source>
        <dbReference type="ARBA" id="ARBA00022857"/>
    </source>
</evidence>
<evidence type="ECO:0000256" key="4">
    <source>
        <dbReference type="ARBA" id="ARBA00022643"/>
    </source>
</evidence>
<evidence type="ECO:0000256" key="12">
    <source>
        <dbReference type="PIRSR" id="PIRSR006621-1"/>
    </source>
</evidence>
<dbReference type="NCBIfam" id="NF008774">
    <property type="entry name" value="PRK11815.1"/>
    <property type="match status" value="1"/>
</dbReference>
<feature type="site" description="Interacts with tRNA; defines subfamily-specific binding signature" evidence="10">
    <location>
        <position position="303"/>
    </location>
</feature>
<comment type="similarity">
    <text evidence="10">Belongs to the Dus family. DusA subfamily.</text>
</comment>
<reference evidence="16" key="1">
    <citation type="submission" date="2016-10" db="EMBL/GenBank/DDBJ databases">
        <authorList>
            <person name="Varghese N."/>
            <person name="Submissions S."/>
        </authorList>
    </citation>
    <scope>NUCLEOTIDE SEQUENCE [LARGE SCALE GENOMIC DNA]</scope>
    <source>
        <strain evidence="16">DSM 24213</strain>
    </source>
</reference>
<comment type="catalytic activity">
    <reaction evidence="10">
        <text>5,6-dihydrouridine(20) in tRNA + NAD(+) = uridine(20) in tRNA + NADH + H(+)</text>
        <dbReference type="Rhea" id="RHEA:53340"/>
        <dbReference type="Rhea" id="RHEA-COMP:13533"/>
        <dbReference type="Rhea" id="RHEA-COMP:13534"/>
        <dbReference type="ChEBI" id="CHEBI:15378"/>
        <dbReference type="ChEBI" id="CHEBI:57540"/>
        <dbReference type="ChEBI" id="CHEBI:57945"/>
        <dbReference type="ChEBI" id="CHEBI:65315"/>
        <dbReference type="ChEBI" id="CHEBI:74443"/>
        <dbReference type="EC" id="1.3.1.91"/>
    </reaction>
</comment>
<dbReference type="PROSITE" id="PS01136">
    <property type="entry name" value="UPF0034"/>
    <property type="match status" value="1"/>
</dbReference>
<evidence type="ECO:0000259" key="14">
    <source>
        <dbReference type="Pfam" id="PF01207"/>
    </source>
</evidence>
<feature type="binding site" evidence="10 13">
    <location>
        <position position="143"/>
    </location>
    <ligand>
        <name>FMN</name>
        <dbReference type="ChEBI" id="CHEBI:58210"/>
    </ligand>
</feature>
<dbReference type="InterPro" id="IPR004653">
    <property type="entry name" value="DusA"/>
</dbReference>
<keyword evidence="4 10" id="KW-0288">FMN</keyword>
<evidence type="ECO:0000256" key="2">
    <source>
        <dbReference type="ARBA" id="ARBA00022555"/>
    </source>
</evidence>
<keyword evidence="6 10" id="KW-0521">NADP</keyword>
<keyword evidence="8 10" id="KW-0560">Oxidoreductase</keyword>
<dbReference type="Pfam" id="PF01207">
    <property type="entry name" value="Dus"/>
    <property type="match status" value="1"/>
</dbReference>
<dbReference type="GO" id="GO:0102264">
    <property type="term" value="F:tRNA-dihydrouridine20 synthase activity"/>
    <property type="evidence" value="ECO:0007669"/>
    <property type="project" value="UniProtKB-EC"/>
</dbReference>
<name>A0A1I4NIR9_9GAMM</name>
<evidence type="ECO:0000256" key="7">
    <source>
        <dbReference type="ARBA" id="ARBA00022884"/>
    </source>
</evidence>
<dbReference type="AlphaFoldDB" id="A0A1I4NIR9"/>
<dbReference type="SUPFAM" id="SSF51395">
    <property type="entry name" value="FMN-linked oxidoreductases"/>
    <property type="match status" value="1"/>
</dbReference>
<dbReference type="NCBIfam" id="TIGR00742">
    <property type="entry name" value="yjbN"/>
    <property type="match status" value="1"/>
</dbReference>
<evidence type="ECO:0000256" key="3">
    <source>
        <dbReference type="ARBA" id="ARBA00022630"/>
    </source>
</evidence>
<comment type="similarity">
    <text evidence="11">Belongs to the dus family.</text>
</comment>
<keyword evidence="3 10" id="KW-0285">Flavoprotein</keyword>
<feature type="binding site" evidence="10 13">
    <location>
        <begin position="237"/>
        <end position="238"/>
    </location>
    <ligand>
        <name>FMN</name>
        <dbReference type="ChEBI" id="CHEBI:58210"/>
    </ligand>
</feature>
<dbReference type="PIRSF" id="PIRSF006621">
    <property type="entry name" value="Dus"/>
    <property type="match status" value="1"/>
</dbReference>
<dbReference type="InterPro" id="IPR018517">
    <property type="entry name" value="tRNA_hU_synthase_CS"/>
</dbReference>
<evidence type="ECO:0000256" key="5">
    <source>
        <dbReference type="ARBA" id="ARBA00022694"/>
    </source>
</evidence>
<feature type="active site" description="Proton donor" evidence="10 12">
    <location>
        <position position="104"/>
    </location>
</feature>
<comment type="catalytic activity">
    <reaction evidence="10">
        <text>5,6-dihydrouridine(20) in tRNA + NADP(+) = uridine(20) in tRNA + NADPH + H(+)</text>
        <dbReference type="Rhea" id="RHEA:53336"/>
        <dbReference type="Rhea" id="RHEA-COMP:13533"/>
        <dbReference type="Rhea" id="RHEA-COMP:13534"/>
        <dbReference type="ChEBI" id="CHEBI:15378"/>
        <dbReference type="ChEBI" id="CHEBI:57783"/>
        <dbReference type="ChEBI" id="CHEBI:58349"/>
        <dbReference type="ChEBI" id="CHEBI:65315"/>
        <dbReference type="ChEBI" id="CHEBI:74443"/>
        <dbReference type="EC" id="1.3.1.91"/>
    </reaction>
</comment>
<keyword evidence="7 10" id="KW-0694">RNA-binding</keyword>
<dbReference type="GO" id="GO:0010181">
    <property type="term" value="F:FMN binding"/>
    <property type="evidence" value="ECO:0007669"/>
    <property type="project" value="UniProtKB-UniRule"/>
</dbReference>
<dbReference type="PANTHER" id="PTHR42907:SF1">
    <property type="entry name" value="FMN-LINKED OXIDOREDUCTASES SUPERFAMILY PROTEIN"/>
    <property type="match status" value="1"/>
</dbReference>
<feature type="binding site" evidence="10 13">
    <location>
        <begin position="215"/>
        <end position="217"/>
    </location>
    <ligand>
        <name>FMN</name>
        <dbReference type="ChEBI" id="CHEBI:58210"/>
    </ligand>
</feature>
<dbReference type="CDD" id="cd02801">
    <property type="entry name" value="DUS_like_FMN"/>
    <property type="match status" value="1"/>
</dbReference>
<feature type="site" description="Interacts with tRNA" evidence="10">
    <location>
        <position position="101"/>
    </location>
</feature>
<dbReference type="GO" id="GO:0102266">
    <property type="term" value="F:tRNA-dihydrouridine20a synthase activity"/>
    <property type="evidence" value="ECO:0007669"/>
    <property type="project" value="RHEA"/>
</dbReference>
<dbReference type="InterPro" id="IPR035587">
    <property type="entry name" value="DUS-like_FMN-bd"/>
</dbReference>
<dbReference type="STRING" id="1720063.SAMN05216217_101343"/>
<proteinExistence type="inferred from homology"/>
<protein>
    <recommendedName>
        <fullName evidence="10">tRNA-dihydrouridine(20/20a) synthase</fullName>
        <ecNumber evidence="10">1.3.1.91</ecNumber>
    </recommendedName>
    <alternativeName>
        <fullName evidence="10">U20-specific dihydrouridine synthase</fullName>
        <shortName evidence="10">U20-specific Dus</shortName>
    </alternativeName>
    <alternativeName>
        <fullName evidence="10">tRNA-dihydrouridine synthase A</fullName>
    </alternativeName>
</protein>
<comment type="cofactor">
    <cofactor evidence="1 10 11 13">
        <name>FMN</name>
        <dbReference type="ChEBI" id="CHEBI:58210"/>
    </cofactor>
</comment>
<organism evidence="15 16">
    <name type="scientific">Halopseudomonas yangmingensis</name>
    <dbReference type="NCBI Taxonomy" id="1720063"/>
    <lineage>
        <taxon>Bacteria</taxon>
        <taxon>Pseudomonadati</taxon>
        <taxon>Pseudomonadota</taxon>
        <taxon>Gammaproteobacteria</taxon>
        <taxon>Pseudomonadales</taxon>
        <taxon>Pseudomonadaceae</taxon>
        <taxon>Halopseudomonas</taxon>
    </lineage>
</organism>
<feature type="site" description="Interacts with tRNA; defines subfamily-specific binding signature" evidence="10">
    <location>
        <position position="306"/>
    </location>
</feature>
<evidence type="ECO:0000313" key="15">
    <source>
        <dbReference type="EMBL" id="SFM15235.1"/>
    </source>
</evidence>
<dbReference type="HAMAP" id="MF_02041">
    <property type="entry name" value="DusA_subfam"/>
    <property type="match status" value="1"/>
</dbReference>
<dbReference type="GO" id="GO:0050660">
    <property type="term" value="F:flavin adenine dinucleotide binding"/>
    <property type="evidence" value="ECO:0007669"/>
    <property type="project" value="InterPro"/>
</dbReference>
<feature type="binding site" evidence="10 13">
    <location>
        <position position="74"/>
    </location>
    <ligand>
        <name>FMN</name>
        <dbReference type="ChEBI" id="CHEBI:58210"/>
    </ligand>
</feature>
<dbReference type="InterPro" id="IPR001269">
    <property type="entry name" value="DUS_fam"/>
</dbReference>
<keyword evidence="5 10" id="KW-0819">tRNA processing</keyword>